<organism evidence="2 3">
    <name type="scientific">Methanothermobacter tenebrarum</name>
    <dbReference type="NCBI Taxonomy" id="680118"/>
    <lineage>
        <taxon>Archaea</taxon>
        <taxon>Methanobacteriati</taxon>
        <taxon>Methanobacteriota</taxon>
        <taxon>Methanomada group</taxon>
        <taxon>Methanobacteria</taxon>
        <taxon>Methanobacteriales</taxon>
        <taxon>Methanobacteriaceae</taxon>
        <taxon>Methanothermobacter</taxon>
    </lineage>
</organism>
<feature type="transmembrane region" description="Helical" evidence="1">
    <location>
        <begin position="168"/>
        <end position="188"/>
    </location>
</feature>
<keyword evidence="1" id="KW-1133">Transmembrane helix</keyword>
<sequence length="225" mass="24537">MDPLSIVPNVVPQIIVNFYPIAIIIAILTAAIGLSGVIIERDDFQKILIIQIVTYAMLIIVAAVGTDLAEALILPGLVVSLAEILAVTEVLIFREYTKRGTSYPRLKKYKPIDMEVLKTAIPMTSLLCVVYGTILTGFTGGAVAGAGILIYLFIGEPKGLSTDFWEEMSGVSGLAWCLWLLGFLLYFLNPRLWLVALFMSGGGIIIKVALKFGLLGILNREEFNK</sequence>
<comment type="caution">
    <text evidence="2">The sequence shown here is derived from an EMBL/GenBank/DDBJ whole genome shotgun (WGS) entry which is preliminary data.</text>
</comment>
<reference evidence="2 3" key="1">
    <citation type="submission" date="2018-06" db="EMBL/GenBank/DDBJ databases">
        <title>Draft genome sequence of hyperthermophilic methanogen Methanothermobacter tenebrarum sp. MCM-B 1447.</title>
        <authorList>
            <person name="Pore S.D."/>
            <person name="Dagar S."/>
            <person name="Dhakephalkar P.K."/>
        </authorList>
    </citation>
    <scope>NUCLEOTIDE SEQUENCE [LARGE SCALE GENOMIC DNA]</scope>
    <source>
        <strain evidence="2 3">MCM B 1447</strain>
    </source>
</reference>
<evidence type="ECO:0000256" key="1">
    <source>
        <dbReference type="SAM" id="Phobius"/>
    </source>
</evidence>
<evidence type="ECO:0000313" key="3">
    <source>
        <dbReference type="Proteomes" id="UP000249782"/>
    </source>
</evidence>
<gene>
    <name evidence="2" type="ORF">DPC56_04040</name>
</gene>
<dbReference type="RefSeq" id="WP_112093791.1">
    <property type="nucleotide sequence ID" value="NZ_QLOE01000004.1"/>
</dbReference>
<dbReference type="EMBL" id="QLOE01000004">
    <property type="protein sequence ID" value="RAO79103.1"/>
    <property type="molecule type" value="Genomic_DNA"/>
</dbReference>
<protein>
    <submittedName>
        <fullName evidence="2">DUF2105 domain-containing protein</fullName>
    </submittedName>
</protein>
<dbReference type="Pfam" id="PF09878">
    <property type="entry name" value="EhaG"/>
    <property type="match status" value="1"/>
</dbReference>
<feature type="transmembrane region" description="Helical" evidence="1">
    <location>
        <begin position="72"/>
        <end position="93"/>
    </location>
</feature>
<proteinExistence type="predicted"/>
<dbReference type="AlphaFoldDB" id="A0A328PCY4"/>
<name>A0A328PCY4_9EURY</name>
<keyword evidence="1" id="KW-0812">Transmembrane</keyword>
<evidence type="ECO:0000313" key="2">
    <source>
        <dbReference type="EMBL" id="RAO79103.1"/>
    </source>
</evidence>
<dbReference type="Proteomes" id="UP000249782">
    <property type="component" value="Unassembled WGS sequence"/>
</dbReference>
<feature type="transmembrane region" description="Helical" evidence="1">
    <location>
        <begin position="194"/>
        <end position="218"/>
    </location>
</feature>
<feature type="transmembrane region" description="Helical" evidence="1">
    <location>
        <begin position="18"/>
        <end position="40"/>
    </location>
</feature>
<feature type="transmembrane region" description="Helical" evidence="1">
    <location>
        <begin position="138"/>
        <end position="156"/>
    </location>
</feature>
<keyword evidence="1" id="KW-0472">Membrane</keyword>
<keyword evidence="3" id="KW-1185">Reference proteome</keyword>
<accession>A0A328PCY4</accession>
<dbReference type="OrthoDB" id="65410at2157"/>
<dbReference type="InterPro" id="IPR019212">
    <property type="entry name" value="EhaG-like"/>
</dbReference>
<feature type="transmembrane region" description="Helical" evidence="1">
    <location>
        <begin position="47"/>
        <end position="66"/>
    </location>
</feature>